<keyword evidence="6" id="KW-1133">Transmembrane helix</keyword>
<keyword evidence="2 6" id="KW-0597">Phosphoprotein</keyword>
<evidence type="ECO:0000256" key="2">
    <source>
        <dbReference type="ARBA" id="ARBA00022553"/>
    </source>
</evidence>
<evidence type="ECO:0000256" key="6">
    <source>
        <dbReference type="HAMAP-Rule" id="MF_00479"/>
    </source>
</evidence>
<sequence>MKNSRLKEILIPTVSLFVICLCVTALLAVTNAVTKDAIAYQQELSAAESRQAVCPDAVDFEKVEYDVQGVECYKALDESGNLIGYAISSASRGYGGDVKVMTGINAEDGSVIAINVYDNSGETPGLGVNTSGEKFTSQFAGLSSGTGVTVDKDAGKNPDSVAVDSVTGATISSRAVTNAVNQAFEAYNAVKEG</sequence>
<proteinExistence type="inferred from homology"/>
<name>A0A9D1LX75_9FIRM</name>
<evidence type="ECO:0000256" key="3">
    <source>
        <dbReference type="ARBA" id="ARBA00022630"/>
    </source>
</evidence>
<dbReference type="GO" id="GO:0009055">
    <property type="term" value="F:electron transfer activity"/>
    <property type="evidence" value="ECO:0007669"/>
    <property type="project" value="InterPro"/>
</dbReference>
<gene>
    <name evidence="6" type="primary">rnfG</name>
    <name evidence="8" type="ORF">IAD22_01575</name>
</gene>
<dbReference type="Gene3D" id="3.90.1010.20">
    <property type="match status" value="1"/>
</dbReference>
<evidence type="ECO:0000313" key="9">
    <source>
        <dbReference type="Proteomes" id="UP000824118"/>
    </source>
</evidence>
<comment type="subunit">
    <text evidence="6">The complex is composed of six subunits: RnfA, RnfB, RnfC, RnfD, RnfE and RnfG.</text>
</comment>
<dbReference type="GO" id="GO:0005886">
    <property type="term" value="C:plasma membrane"/>
    <property type="evidence" value="ECO:0007669"/>
    <property type="project" value="UniProtKB-SubCell"/>
</dbReference>
<dbReference type="InterPro" id="IPR010209">
    <property type="entry name" value="Ion_transpt_RnfG/RsxG"/>
</dbReference>
<keyword evidence="3 6" id="KW-0285">Flavoprotein</keyword>
<dbReference type="GO" id="GO:0010181">
    <property type="term" value="F:FMN binding"/>
    <property type="evidence" value="ECO:0007669"/>
    <property type="project" value="InterPro"/>
</dbReference>
<dbReference type="PIRSF" id="PIRSF006091">
    <property type="entry name" value="E_trnsport_RnfG"/>
    <property type="match status" value="1"/>
</dbReference>
<evidence type="ECO:0000259" key="7">
    <source>
        <dbReference type="SMART" id="SM00900"/>
    </source>
</evidence>
<keyword evidence="4 6" id="KW-0288">FMN</keyword>
<protein>
    <recommendedName>
        <fullName evidence="6">Ion-translocating oxidoreductase complex subunit G</fullName>
        <ecNumber evidence="6">7.-.-.-</ecNumber>
    </recommendedName>
    <alternativeName>
        <fullName evidence="6">Rnf electron transport complex subunit G</fullName>
    </alternativeName>
</protein>
<comment type="cofactor">
    <cofactor evidence="6">
        <name>FMN</name>
        <dbReference type="ChEBI" id="CHEBI:58210"/>
    </cofactor>
</comment>
<feature type="domain" description="FMN-binding" evidence="7">
    <location>
        <begin position="93"/>
        <end position="187"/>
    </location>
</feature>
<dbReference type="InterPro" id="IPR007329">
    <property type="entry name" value="FMN-bd"/>
</dbReference>
<dbReference type="EC" id="7.-.-.-" evidence="6"/>
<keyword evidence="1 6" id="KW-0813">Transport</keyword>
<dbReference type="PANTHER" id="PTHR36118:SF1">
    <property type="entry name" value="ION-TRANSLOCATING OXIDOREDUCTASE COMPLEX SUBUNIT G"/>
    <property type="match status" value="1"/>
</dbReference>
<comment type="similarity">
    <text evidence="6">Belongs to the RnfG family.</text>
</comment>
<evidence type="ECO:0000313" key="8">
    <source>
        <dbReference type="EMBL" id="HIU49689.1"/>
    </source>
</evidence>
<accession>A0A9D1LX75</accession>
<keyword evidence="6" id="KW-1278">Translocase</keyword>
<keyword evidence="6" id="KW-0812">Transmembrane</keyword>
<comment type="subcellular location">
    <subcellularLocation>
        <location evidence="6">Cell membrane</location>
        <topology evidence="6">Single-pass membrane protein</topology>
    </subcellularLocation>
</comment>
<comment type="function">
    <text evidence="6">Part of a membrane-bound complex that couples electron transfer with translocation of ions across the membrane.</text>
</comment>
<dbReference type="Proteomes" id="UP000824118">
    <property type="component" value="Unassembled WGS sequence"/>
</dbReference>
<comment type="caution">
    <text evidence="8">The sequence shown here is derived from an EMBL/GenBank/DDBJ whole genome shotgun (WGS) entry which is preliminary data.</text>
</comment>
<evidence type="ECO:0000256" key="1">
    <source>
        <dbReference type="ARBA" id="ARBA00022448"/>
    </source>
</evidence>
<dbReference type="SMART" id="SM00900">
    <property type="entry name" value="FMN_bind"/>
    <property type="match status" value="1"/>
</dbReference>
<keyword evidence="6" id="KW-0472">Membrane</keyword>
<dbReference type="Pfam" id="PF04205">
    <property type="entry name" value="FMN_bind"/>
    <property type="match status" value="1"/>
</dbReference>
<evidence type="ECO:0000256" key="4">
    <source>
        <dbReference type="ARBA" id="ARBA00022643"/>
    </source>
</evidence>
<evidence type="ECO:0000256" key="5">
    <source>
        <dbReference type="ARBA" id="ARBA00022982"/>
    </source>
</evidence>
<reference evidence="8" key="2">
    <citation type="journal article" date="2021" name="PeerJ">
        <title>Extensive microbial diversity within the chicken gut microbiome revealed by metagenomics and culture.</title>
        <authorList>
            <person name="Gilroy R."/>
            <person name="Ravi A."/>
            <person name="Getino M."/>
            <person name="Pursley I."/>
            <person name="Horton D.L."/>
            <person name="Alikhan N.F."/>
            <person name="Baker D."/>
            <person name="Gharbi K."/>
            <person name="Hall N."/>
            <person name="Watson M."/>
            <person name="Adriaenssens E.M."/>
            <person name="Foster-Nyarko E."/>
            <person name="Jarju S."/>
            <person name="Secka A."/>
            <person name="Antonio M."/>
            <person name="Oren A."/>
            <person name="Chaudhuri R.R."/>
            <person name="La Ragione R."/>
            <person name="Hildebrand F."/>
            <person name="Pallen M.J."/>
        </authorList>
    </citation>
    <scope>NUCLEOTIDE SEQUENCE</scope>
    <source>
        <strain evidence="8">ChiGjej1B1-1684</strain>
    </source>
</reference>
<dbReference type="HAMAP" id="MF_00479">
    <property type="entry name" value="RsxG_RnfG"/>
    <property type="match status" value="1"/>
</dbReference>
<dbReference type="AlphaFoldDB" id="A0A9D1LX75"/>
<dbReference type="EMBL" id="DVNG01000022">
    <property type="protein sequence ID" value="HIU49689.1"/>
    <property type="molecule type" value="Genomic_DNA"/>
</dbReference>
<keyword evidence="5 6" id="KW-0249">Electron transport</keyword>
<dbReference type="PANTHER" id="PTHR36118">
    <property type="entry name" value="ION-TRANSLOCATING OXIDOREDUCTASE COMPLEX SUBUNIT G"/>
    <property type="match status" value="1"/>
</dbReference>
<organism evidence="8 9">
    <name type="scientific">Candidatus Limousia pullorum</name>
    <dbReference type="NCBI Taxonomy" id="2840860"/>
    <lineage>
        <taxon>Bacteria</taxon>
        <taxon>Bacillati</taxon>
        <taxon>Bacillota</taxon>
        <taxon>Clostridia</taxon>
        <taxon>Eubacteriales</taxon>
        <taxon>Oscillospiraceae</taxon>
        <taxon>Oscillospiraceae incertae sedis</taxon>
        <taxon>Candidatus Limousia</taxon>
    </lineage>
</organism>
<feature type="modified residue" description="FMN phosphoryl threonine" evidence="6">
    <location>
        <position position="170"/>
    </location>
</feature>
<reference evidence="8" key="1">
    <citation type="submission" date="2020-10" db="EMBL/GenBank/DDBJ databases">
        <authorList>
            <person name="Gilroy R."/>
        </authorList>
    </citation>
    <scope>NUCLEOTIDE SEQUENCE</scope>
    <source>
        <strain evidence="8">ChiGjej1B1-1684</strain>
    </source>
</reference>
<keyword evidence="6" id="KW-1003">Cell membrane</keyword>
<dbReference type="GO" id="GO:0022900">
    <property type="term" value="P:electron transport chain"/>
    <property type="evidence" value="ECO:0007669"/>
    <property type="project" value="UniProtKB-UniRule"/>
</dbReference>
<dbReference type="NCBIfam" id="TIGR01947">
    <property type="entry name" value="rnfG"/>
    <property type="match status" value="1"/>
</dbReference>